<accession>A0A6A4HPS3</accession>
<dbReference type="OrthoDB" id="5153521at2759"/>
<keyword evidence="3" id="KW-1185">Reference proteome</keyword>
<evidence type="ECO:0000313" key="3">
    <source>
        <dbReference type="Proteomes" id="UP000799118"/>
    </source>
</evidence>
<dbReference type="AlphaFoldDB" id="A0A6A4HPS3"/>
<evidence type="ECO:0000256" key="1">
    <source>
        <dbReference type="SAM" id="MobiDB-lite"/>
    </source>
</evidence>
<name>A0A6A4HPS3_9AGAR</name>
<protein>
    <submittedName>
        <fullName evidence="2">Uncharacterized protein</fullName>
    </submittedName>
</protein>
<evidence type="ECO:0000313" key="2">
    <source>
        <dbReference type="EMBL" id="KAE9399993.1"/>
    </source>
</evidence>
<feature type="region of interest" description="Disordered" evidence="1">
    <location>
        <begin position="117"/>
        <end position="140"/>
    </location>
</feature>
<dbReference type="Proteomes" id="UP000799118">
    <property type="component" value="Unassembled WGS sequence"/>
</dbReference>
<gene>
    <name evidence="2" type="ORF">BT96DRAFT_1019146</name>
</gene>
<reference evidence="2" key="1">
    <citation type="journal article" date="2019" name="Environ. Microbiol.">
        <title>Fungal ecological strategies reflected in gene transcription - a case study of two litter decomposers.</title>
        <authorList>
            <person name="Barbi F."/>
            <person name="Kohler A."/>
            <person name="Barry K."/>
            <person name="Baskaran P."/>
            <person name="Daum C."/>
            <person name="Fauchery L."/>
            <person name="Ihrmark K."/>
            <person name="Kuo A."/>
            <person name="LaButti K."/>
            <person name="Lipzen A."/>
            <person name="Morin E."/>
            <person name="Grigoriev I.V."/>
            <person name="Henrissat B."/>
            <person name="Lindahl B."/>
            <person name="Martin F."/>
        </authorList>
    </citation>
    <scope>NUCLEOTIDE SEQUENCE</scope>
    <source>
        <strain evidence="2">JB14</strain>
    </source>
</reference>
<feature type="region of interest" description="Disordered" evidence="1">
    <location>
        <begin position="184"/>
        <end position="209"/>
    </location>
</feature>
<dbReference type="EMBL" id="ML769462">
    <property type="protein sequence ID" value="KAE9399993.1"/>
    <property type="molecule type" value="Genomic_DNA"/>
</dbReference>
<feature type="compositionally biased region" description="Acidic residues" evidence="1">
    <location>
        <begin position="199"/>
        <end position="209"/>
    </location>
</feature>
<sequence>MSAVDSVQFERDIRSASRPFKRDRDHHKKWCLGVQAHYTQQNKVTPMKKLNQVNRPYRRKSHGNTHNLNLQLQSGNREQLGIFGRLTRKADVRFEIQNHTSILPSKSRIEYDTSVQNTGTDGSMISTHDRSKSSSSTASVGRAVDLGDLVEQAEKKWESIRTEWIVKDEYEVLDSEGETTVLRVSKGKGKRRSTAAQDPVEDDDGFELI</sequence>
<organism evidence="2 3">
    <name type="scientific">Gymnopus androsaceus JB14</name>
    <dbReference type="NCBI Taxonomy" id="1447944"/>
    <lineage>
        <taxon>Eukaryota</taxon>
        <taxon>Fungi</taxon>
        <taxon>Dikarya</taxon>
        <taxon>Basidiomycota</taxon>
        <taxon>Agaricomycotina</taxon>
        <taxon>Agaricomycetes</taxon>
        <taxon>Agaricomycetidae</taxon>
        <taxon>Agaricales</taxon>
        <taxon>Marasmiineae</taxon>
        <taxon>Omphalotaceae</taxon>
        <taxon>Gymnopus</taxon>
    </lineage>
</organism>
<proteinExistence type="predicted"/>